<organism evidence="1 2">
    <name type="scientific">Winslowiella toletana</name>
    <dbReference type="NCBI Taxonomy" id="92490"/>
    <lineage>
        <taxon>Bacteria</taxon>
        <taxon>Pseudomonadati</taxon>
        <taxon>Pseudomonadota</taxon>
        <taxon>Gammaproteobacteria</taxon>
        <taxon>Enterobacterales</taxon>
        <taxon>Erwiniaceae</taxon>
        <taxon>Winslowiella</taxon>
    </lineage>
</organism>
<comment type="caution">
    <text evidence="1">The sequence shown here is derived from an EMBL/GenBank/DDBJ whole genome shotgun (WGS) entry which is preliminary data.</text>
</comment>
<sequence>MPKTALRLTIDNKMPAWVTIPEAVEIATESAKKKITPSDIYRHALSGNIILSIYFQSPVILKKIQISNGKLKFRQLEGELIDKLCLLDNRGFTYGKNLILSTEDKYIHPMQQIIDTTLMGYEYVLLQRMLAHELHFSLPITGGKTSNYGITVNFLGEAYQIFEKMTWVKRAKKQIARLPQDISHNLIAQISENTLRKYQQNGYFPLHDLPPDARFVIRQEEVEKLINLNIKNKELPNSSTRMTTPLSRLFWLACKHNDAISPLLKHPYKLISIFEIWASDDGITESLSAETLKNALERGAPPSAFLSR</sequence>
<name>A0ABS4P3H5_9GAMM</name>
<evidence type="ECO:0000313" key="1">
    <source>
        <dbReference type="EMBL" id="MBP2167213.1"/>
    </source>
</evidence>
<dbReference type="RefSeq" id="WP_244987142.1">
    <property type="nucleotide sequence ID" value="NZ_JAGGMQ010000001.1"/>
</dbReference>
<dbReference type="Proteomes" id="UP001195624">
    <property type="component" value="Unassembled WGS sequence"/>
</dbReference>
<reference evidence="2" key="2">
    <citation type="submission" date="2023-07" db="EMBL/GenBank/DDBJ databases">
        <title>Genome mining of underrepresented organisms for secondary metabolites.</title>
        <authorList>
            <person name="D'Agostino P.M."/>
        </authorList>
    </citation>
    <scope>NUCLEOTIDE SEQUENCE [LARGE SCALE GENOMIC DNA]</scope>
    <source>
        <strain evidence="2">WS4403</strain>
    </source>
</reference>
<accession>A0ABS4P3H5</accession>
<keyword evidence="2" id="KW-1185">Reference proteome</keyword>
<reference evidence="1 2" key="1">
    <citation type="submission" date="2021-03" db="EMBL/GenBank/DDBJ databases">
        <authorList>
            <person name="D'Agostino P."/>
            <person name="Huntemann M."/>
            <person name="Clum A."/>
            <person name="Spunde A."/>
            <person name="Palaniappan K."/>
            <person name="Ritter S."/>
            <person name="Mikhailova N."/>
            <person name="Chen I.-M."/>
            <person name="Stamatis D."/>
            <person name="Reddy T."/>
            <person name="O'Malley R."/>
            <person name="Daum C."/>
            <person name="Shapiro N."/>
            <person name="Ivanova N."/>
            <person name="Kyrpides N."/>
            <person name="Woyke T."/>
        </authorList>
    </citation>
    <scope>NUCLEOTIDE SEQUENCE [LARGE SCALE GENOMIC DNA]</scope>
    <source>
        <strain evidence="1 2">WS4403</strain>
    </source>
</reference>
<protein>
    <submittedName>
        <fullName evidence="1">Uncharacterized protein</fullName>
    </submittedName>
</protein>
<evidence type="ECO:0000313" key="2">
    <source>
        <dbReference type="Proteomes" id="UP001195624"/>
    </source>
</evidence>
<dbReference type="EMBL" id="JAGGMQ010000001">
    <property type="protein sequence ID" value="MBP2167213.1"/>
    <property type="molecule type" value="Genomic_DNA"/>
</dbReference>
<proteinExistence type="predicted"/>
<gene>
    <name evidence="1" type="ORF">J2125_000405</name>
</gene>